<dbReference type="InterPro" id="IPR058982">
    <property type="entry name" value="Beta-barrel_AprE"/>
</dbReference>
<dbReference type="InterPro" id="IPR058781">
    <property type="entry name" value="HH_AprE-like"/>
</dbReference>
<dbReference type="Pfam" id="PF26002">
    <property type="entry name" value="Beta-barrel_AprE"/>
    <property type="match status" value="1"/>
</dbReference>
<evidence type="ECO:0000313" key="12">
    <source>
        <dbReference type="EMBL" id="MBB6135768.1"/>
    </source>
</evidence>
<gene>
    <name evidence="12" type="ORF">HD842_003935</name>
</gene>
<keyword evidence="6 9" id="KW-0812">Transmembrane</keyword>
<evidence type="ECO:0000256" key="4">
    <source>
        <dbReference type="ARBA" id="ARBA00022475"/>
    </source>
</evidence>
<reference evidence="12 13" key="1">
    <citation type="submission" date="2020-08" db="EMBL/GenBank/DDBJ databases">
        <title>The Agave Microbiome: Exploring the role of microbial communities in plant adaptations to desert environments.</title>
        <authorList>
            <person name="Partida-Martinez L.P."/>
        </authorList>
    </citation>
    <scope>NUCLEOTIDE SEQUENCE [LARGE SCALE GENOMIC DNA]</scope>
    <source>
        <strain evidence="12 13">AT3.2</strain>
    </source>
</reference>
<dbReference type="Proteomes" id="UP000540787">
    <property type="component" value="Unassembled WGS sequence"/>
</dbReference>
<dbReference type="InterPro" id="IPR050739">
    <property type="entry name" value="MFP"/>
</dbReference>
<dbReference type="Gene3D" id="2.40.30.170">
    <property type="match status" value="1"/>
</dbReference>
<keyword evidence="5 9" id="KW-0997">Cell inner membrane</keyword>
<keyword evidence="8 9" id="KW-0472">Membrane</keyword>
<evidence type="ECO:0000256" key="9">
    <source>
        <dbReference type="RuleBase" id="RU365093"/>
    </source>
</evidence>
<evidence type="ECO:0000256" key="2">
    <source>
        <dbReference type="ARBA" id="ARBA00009477"/>
    </source>
</evidence>
<evidence type="ECO:0000259" key="11">
    <source>
        <dbReference type="Pfam" id="PF26002"/>
    </source>
</evidence>
<protein>
    <recommendedName>
        <fullName evidence="9">Membrane fusion protein (MFP) family protein</fullName>
    </recommendedName>
</protein>
<keyword evidence="4 9" id="KW-1003">Cell membrane</keyword>
<evidence type="ECO:0000313" key="13">
    <source>
        <dbReference type="Proteomes" id="UP000540787"/>
    </source>
</evidence>
<sequence>MKLAKKDAAEVITHDATPLEVNTDARAFTRIGWLIVLAGFGGFLLWAFLAPLDKGVPLSGTVASESNRQAVQHQSGGTVQELLVRDGDVVKAGQVLVRMNPVMARSAVDITDAQYLSALANIARLSAERDGSSTIKFPPELEKRQSDPRVVELMTVQRQFLMSRQGSLQNELSGLDASIAGLKMQITGLQESRDSKKEQVNFLKEQLGGMRDLAKDGYVARNRLLDLERTYAQLGGQISEDIGNIGRSQRQVIELTMRRSQRMQDYQKEVRGQLSEYQKEVEAQGARLQAQRFELSNVEVKAPVNGTVVGLAVFTNGGVVQPGFKMMDIVPSNAPLIVEGQLATNLVDKVHSGLPVELIFSAFNVNKTPHIDGEITHISADRSVEERTGNPYYKVHVKVTPKGEKMIAEHKMDIRSGMPVELFVKTGERTMMSYLFKPIMDRAHSALSEE</sequence>
<feature type="transmembrane region" description="Helical" evidence="9">
    <location>
        <begin position="31"/>
        <end position="49"/>
    </location>
</feature>
<dbReference type="InterPro" id="IPR010129">
    <property type="entry name" value="T1SS_HlyD"/>
</dbReference>
<dbReference type="AlphaFoldDB" id="A0A7W9X3K1"/>
<dbReference type="GO" id="GO:0008233">
    <property type="term" value="F:peptidase activity"/>
    <property type="evidence" value="ECO:0007669"/>
    <property type="project" value="UniProtKB-KW"/>
</dbReference>
<dbReference type="GO" id="GO:0015031">
    <property type="term" value="P:protein transport"/>
    <property type="evidence" value="ECO:0007669"/>
    <property type="project" value="InterPro"/>
</dbReference>
<keyword evidence="12" id="KW-0645">Protease</keyword>
<dbReference type="EMBL" id="JACHBX010000004">
    <property type="protein sequence ID" value="MBB6135768.1"/>
    <property type="molecule type" value="Genomic_DNA"/>
</dbReference>
<evidence type="ECO:0000256" key="7">
    <source>
        <dbReference type="ARBA" id="ARBA00022989"/>
    </source>
</evidence>
<dbReference type="RefSeq" id="WP_183556410.1">
    <property type="nucleotide sequence ID" value="NZ_JACHBX010000004.1"/>
</dbReference>
<evidence type="ECO:0000256" key="1">
    <source>
        <dbReference type="ARBA" id="ARBA00004377"/>
    </source>
</evidence>
<accession>A0A7W9X3K1</accession>
<evidence type="ECO:0000256" key="8">
    <source>
        <dbReference type="ARBA" id="ARBA00023136"/>
    </source>
</evidence>
<dbReference type="NCBIfam" id="TIGR01843">
    <property type="entry name" value="type_I_hlyD"/>
    <property type="match status" value="1"/>
</dbReference>
<evidence type="ECO:0000259" key="10">
    <source>
        <dbReference type="Pfam" id="PF25994"/>
    </source>
</evidence>
<dbReference type="PRINTS" id="PR01490">
    <property type="entry name" value="RTXTOXIND"/>
</dbReference>
<comment type="similarity">
    <text evidence="2 9">Belongs to the membrane fusion protein (MFP) (TC 8.A.1) family.</text>
</comment>
<dbReference type="Pfam" id="PF25994">
    <property type="entry name" value="HH_AprE"/>
    <property type="match status" value="1"/>
</dbReference>
<keyword evidence="3 9" id="KW-0813">Transport</keyword>
<dbReference type="GO" id="GO:0005886">
    <property type="term" value="C:plasma membrane"/>
    <property type="evidence" value="ECO:0007669"/>
    <property type="project" value="UniProtKB-SubCell"/>
</dbReference>
<dbReference type="SUPFAM" id="SSF111369">
    <property type="entry name" value="HlyD-like secretion proteins"/>
    <property type="match status" value="2"/>
</dbReference>
<organism evidence="12 13">
    <name type="scientific">Massilia aurea</name>
    <dbReference type="NCBI Taxonomy" id="373040"/>
    <lineage>
        <taxon>Bacteria</taxon>
        <taxon>Pseudomonadati</taxon>
        <taxon>Pseudomonadota</taxon>
        <taxon>Betaproteobacteria</taxon>
        <taxon>Burkholderiales</taxon>
        <taxon>Oxalobacteraceae</taxon>
        <taxon>Telluria group</taxon>
        <taxon>Massilia</taxon>
    </lineage>
</organism>
<proteinExistence type="inferred from homology"/>
<evidence type="ECO:0000256" key="6">
    <source>
        <dbReference type="ARBA" id="ARBA00022692"/>
    </source>
</evidence>
<dbReference type="PANTHER" id="PTHR30386">
    <property type="entry name" value="MEMBRANE FUSION SUBUNIT OF EMRAB-TOLC MULTIDRUG EFFLUX PUMP"/>
    <property type="match status" value="1"/>
</dbReference>
<dbReference type="Gene3D" id="1.10.287.1490">
    <property type="match status" value="1"/>
</dbReference>
<dbReference type="Gene3D" id="2.40.50.100">
    <property type="match status" value="1"/>
</dbReference>
<feature type="domain" description="AprE-like long alpha-helical hairpin" evidence="10">
    <location>
        <begin position="104"/>
        <end position="292"/>
    </location>
</feature>
<dbReference type="GO" id="GO:0006508">
    <property type="term" value="P:proteolysis"/>
    <property type="evidence" value="ECO:0007669"/>
    <property type="project" value="UniProtKB-KW"/>
</dbReference>
<keyword evidence="13" id="KW-1185">Reference proteome</keyword>
<evidence type="ECO:0000256" key="5">
    <source>
        <dbReference type="ARBA" id="ARBA00022519"/>
    </source>
</evidence>
<comment type="subcellular location">
    <subcellularLocation>
        <location evidence="1 9">Cell inner membrane</location>
        <topology evidence="1 9">Single-pass membrane protein</topology>
    </subcellularLocation>
</comment>
<dbReference type="PANTHER" id="PTHR30386:SF17">
    <property type="entry name" value="ALKALINE PROTEASE SECRETION PROTEIN APRE"/>
    <property type="match status" value="1"/>
</dbReference>
<feature type="domain" description="AprE-like beta-barrel" evidence="11">
    <location>
        <begin position="336"/>
        <end position="427"/>
    </location>
</feature>
<evidence type="ECO:0000256" key="3">
    <source>
        <dbReference type="ARBA" id="ARBA00022448"/>
    </source>
</evidence>
<name>A0A7W9X3K1_9BURK</name>
<keyword evidence="7 9" id="KW-1133">Transmembrane helix</keyword>
<keyword evidence="12" id="KW-0378">Hydrolase</keyword>
<comment type="caution">
    <text evidence="12">The sequence shown here is derived from an EMBL/GenBank/DDBJ whole genome shotgun (WGS) entry which is preliminary data.</text>
</comment>